<dbReference type="AlphaFoldDB" id="A0A329RIP3"/>
<proteinExistence type="predicted"/>
<gene>
    <name evidence="2" type="ORF">PC110_g20366</name>
</gene>
<evidence type="ECO:0000256" key="1">
    <source>
        <dbReference type="SAM" id="MobiDB-lite"/>
    </source>
</evidence>
<keyword evidence="3" id="KW-1185">Reference proteome</keyword>
<sequence length="278" mass="32183">MVGDSDVERDIKDYKPYDNDEEREARHGTKTGLDEDMDRNLSIPDSEAKKFLYEYYKSLFDNKIVIPYRLHPVVDSKTGVKAHGTYYFSVPSEDHYFNIRDKNHKPVSGKGWSDLMKRMRWMDTFLALLSGLEDIHRTTSDIEGPASEEEKKTIKNVNDNFRIVREVIFNNADDVKQQSEEVYEESELDKFHDDAERTYLNYGEAQKRYEEAKKSVKGNSSKSARSALKAATSAMKATKSVYSTKYKNTANWFRRSRKKRIESVLPTSLLSVLAGRDL</sequence>
<dbReference type="VEuPathDB" id="FungiDB:PC110_g20366"/>
<comment type="caution">
    <text evidence="2">The sequence shown here is derived from an EMBL/GenBank/DDBJ whole genome shotgun (WGS) entry which is preliminary data.</text>
</comment>
<feature type="compositionally biased region" description="Basic and acidic residues" evidence="1">
    <location>
        <begin position="1"/>
        <end position="27"/>
    </location>
</feature>
<accession>A0A329RIP3</accession>
<feature type="region of interest" description="Disordered" evidence="1">
    <location>
        <begin position="1"/>
        <end position="38"/>
    </location>
</feature>
<dbReference type="EMBL" id="MJFZ01001110">
    <property type="protein sequence ID" value="RAW23202.1"/>
    <property type="molecule type" value="Genomic_DNA"/>
</dbReference>
<reference evidence="2 3" key="1">
    <citation type="submission" date="2018-01" db="EMBL/GenBank/DDBJ databases">
        <title>Draft genome of the strawberry crown rot pathogen Phytophthora cactorum.</title>
        <authorList>
            <person name="Armitage A.D."/>
            <person name="Lysoe E."/>
            <person name="Nellist C.F."/>
            <person name="Harrison R.J."/>
            <person name="Brurberg M.B."/>
        </authorList>
    </citation>
    <scope>NUCLEOTIDE SEQUENCE [LARGE SCALE GENOMIC DNA]</scope>
    <source>
        <strain evidence="2 3">10300</strain>
    </source>
</reference>
<name>A0A329RIP3_9STRA</name>
<dbReference type="Proteomes" id="UP000251314">
    <property type="component" value="Unassembled WGS sequence"/>
</dbReference>
<evidence type="ECO:0000313" key="3">
    <source>
        <dbReference type="Proteomes" id="UP000251314"/>
    </source>
</evidence>
<dbReference type="OrthoDB" id="143778at2759"/>
<evidence type="ECO:0000313" key="2">
    <source>
        <dbReference type="EMBL" id="RAW23202.1"/>
    </source>
</evidence>
<organism evidence="2 3">
    <name type="scientific">Phytophthora cactorum</name>
    <dbReference type="NCBI Taxonomy" id="29920"/>
    <lineage>
        <taxon>Eukaryota</taxon>
        <taxon>Sar</taxon>
        <taxon>Stramenopiles</taxon>
        <taxon>Oomycota</taxon>
        <taxon>Peronosporomycetes</taxon>
        <taxon>Peronosporales</taxon>
        <taxon>Peronosporaceae</taxon>
        <taxon>Phytophthora</taxon>
    </lineage>
</organism>
<protein>
    <submittedName>
        <fullName evidence="2">Uncharacterized protein</fullName>
    </submittedName>
</protein>